<reference evidence="3 4" key="1">
    <citation type="journal article" date="2007" name="Nature">
        <title>Evolution of genes and genomes on the Drosophila phylogeny.</title>
        <authorList>
            <consortium name="Drosophila 12 Genomes Consortium"/>
            <person name="Clark A.G."/>
            <person name="Eisen M.B."/>
            <person name="Smith D.R."/>
            <person name="Bergman C.M."/>
            <person name="Oliver B."/>
            <person name="Markow T.A."/>
            <person name="Kaufman T.C."/>
            <person name="Kellis M."/>
            <person name="Gelbart W."/>
            <person name="Iyer V.N."/>
            <person name="Pollard D.A."/>
            <person name="Sackton T.B."/>
            <person name="Larracuente A.M."/>
            <person name="Singh N.D."/>
            <person name="Abad J.P."/>
            <person name="Abt D.N."/>
            <person name="Adryan B."/>
            <person name="Aguade M."/>
            <person name="Akashi H."/>
            <person name="Anderson W.W."/>
            <person name="Aquadro C.F."/>
            <person name="Ardell D.H."/>
            <person name="Arguello R."/>
            <person name="Artieri C.G."/>
            <person name="Barbash D.A."/>
            <person name="Barker D."/>
            <person name="Barsanti P."/>
            <person name="Batterham P."/>
            <person name="Batzoglou S."/>
            <person name="Begun D."/>
            <person name="Bhutkar A."/>
            <person name="Blanco E."/>
            <person name="Bosak S.A."/>
            <person name="Bradley R.K."/>
            <person name="Brand A.D."/>
            <person name="Brent M.R."/>
            <person name="Brooks A.N."/>
            <person name="Brown R.H."/>
            <person name="Butlin R.K."/>
            <person name="Caggese C."/>
            <person name="Calvi B.R."/>
            <person name="Bernardo de Carvalho A."/>
            <person name="Caspi A."/>
            <person name="Castrezana S."/>
            <person name="Celniker S.E."/>
            <person name="Chang J.L."/>
            <person name="Chapple C."/>
            <person name="Chatterji S."/>
            <person name="Chinwalla A."/>
            <person name="Civetta A."/>
            <person name="Clifton S.W."/>
            <person name="Comeron J.M."/>
            <person name="Costello J.C."/>
            <person name="Coyne J.A."/>
            <person name="Daub J."/>
            <person name="David R.G."/>
            <person name="Delcher A.L."/>
            <person name="Delehaunty K."/>
            <person name="Do C.B."/>
            <person name="Ebling H."/>
            <person name="Edwards K."/>
            <person name="Eickbush T."/>
            <person name="Evans J.D."/>
            <person name="Filipski A."/>
            <person name="Findeiss S."/>
            <person name="Freyhult E."/>
            <person name="Fulton L."/>
            <person name="Fulton R."/>
            <person name="Garcia A.C."/>
            <person name="Gardiner A."/>
            <person name="Garfield D.A."/>
            <person name="Garvin B.E."/>
            <person name="Gibson G."/>
            <person name="Gilbert D."/>
            <person name="Gnerre S."/>
            <person name="Godfrey J."/>
            <person name="Good R."/>
            <person name="Gotea V."/>
            <person name="Gravely B."/>
            <person name="Greenberg A.J."/>
            <person name="Griffiths-Jones S."/>
            <person name="Gross S."/>
            <person name="Guigo R."/>
            <person name="Gustafson E.A."/>
            <person name="Haerty W."/>
            <person name="Hahn M.W."/>
            <person name="Halligan D.L."/>
            <person name="Halpern A.L."/>
            <person name="Halter G.M."/>
            <person name="Han M.V."/>
            <person name="Heger A."/>
            <person name="Hillier L."/>
            <person name="Hinrichs A.S."/>
            <person name="Holmes I."/>
            <person name="Hoskins R.A."/>
            <person name="Hubisz M.J."/>
            <person name="Hultmark D."/>
            <person name="Huntley M.A."/>
            <person name="Jaffe D.B."/>
            <person name="Jagadeeshan S."/>
            <person name="Jeck W.R."/>
            <person name="Johnson J."/>
            <person name="Jones C.D."/>
            <person name="Jordan W.C."/>
            <person name="Karpen G.H."/>
            <person name="Kataoka E."/>
            <person name="Keightley P.D."/>
            <person name="Kheradpour P."/>
            <person name="Kirkness E.F."/>
            <person name="Koerich L.B."/>
            <person name="Kristiansen K."/>
            <person name="Kudrna D."/>
            <person name="Kulathinal R.J."/>
            <person name="Kumar S."/>
            <person name="Kwok R."/>
            <person name="Lander E."/>
            <person name="Langley C.H."/>
            <person name="Lapoint R."/>
            <person name="Lazzaro B.P."/>
            <person name="Lee S.J."/>
            <person name="Levesque L."/>
            <person name="Li R."/>
            <person name="Lin C.F."/>
            <person name="Lin M.F."/>
            <person name="Lindblad-Toh K."/>
            <person name="Llopart A."/>
            <person name="Long M."/>
            <person name="Low L."/>
            <person name="Lozovsky E."/>
            <person name="Lu J."/>
            <person name="Luo M."/>
            <person name="Machado C.A."/>
            <person name="Makalowski W."/>
            <person name="Marzo M."/>
            <person name="Matsuda M."/>
            <person name="Matzkin L."/>
            <person name="McAllister B."/>
            <person name="McBride C.S."/>
            <person name="McKernan B."/>
            <person name="McKernan K."/>
            <person name="Mendez-Lago M."/>
            <person name="Minx P."/>
            <person name="Mollenhauer M.U."/>
            <person name="Montooth K."/>
            <person name="Mount S.M."/>
            <person name="Mu X."/>
            <person name="Myers E."/>
            <person name="Negre B."/>
            <person name="Newfeld S."/>
            <person name="Nielsen R."/>
            <person name="Noor M.A."/>
            <person name="O'Grady P."/>
            <person name="Pachter L."/>
            <person name="Papaceit M."/>
            <person name="Parisi M.J."/>
            <person name="Parisi M."/>
            <person name="Parts L."/>
            <person name="Pedersen J.S."/>
            <person name="Pesole G."/>
            <person name="Phillippy A.M."/>
            <person name="Ponting C.P."/>
            <person name="Pop M."/>
            <person name="Porcelli D."/>
            <person name="Powell J.R."/>
            <person name="Prohaska S."/>
            <person name="Pruitt K."/>
            <person name="Puig M."/>
            <person name="Quesneville H."/>
            <person name="Ram K.R."/>
            <person name="Rand D."/>
            <person name="Rasmussen M.D."/>
            <person name="Reed L.K."/>
            <person name="Reenan R."/>
            <person name="Reily A."/>
            <person name="Remington K.A."/>
            <person name="Rieger T.T."/>
            <person name="Ritchie M.G."/>
            <person name="Robin C."/>
            <person name="Rogers Y.H."/>
            <person name="Rohde C."/>
            <person name="Rozas J."/>
            <person name="Rubenfield M.J."/>
            <person name="Ruiz A."/>
            <person name="Russo S."/>
            <person name="Salzberg S.L."/>
            <person name="Sanchez-Gracia A."/>
            <person name="Saranga D.J."/>
            <person name="Sato H."/>
            <person name="Schaeffer S.W."/>
            <person name="Schatz M.C."/>
            <person name="Schlenke T."/>
            <person name="Schwartz R."/>
            <person name="Segarra C."/>
            <person name="Singh R.S."/>
            <person name="Sirot L."/>
            <person name="Sirota M."/>
            <person name="Sisneros N.B."/>
            <person name="Smith C.D."/>
            <person name="Smith T.F."/>
            <person name="Spieth J."/>
            <person name="Stage D.E."/>
            <person name="Stark A."/>
            <person name="Stephan W."/>
            <person name="Strausberg R.L."/>
            <person name="Strempel S."/>
            <person name="Sturgill D."/>
            <person name="Sutton G."/>
            <person name="Sutton G.G."/>
            <person name="Tao W."/>
            <person name="Teichmann S."/>
            <person name="Tobari Y.N."/>
            <person name="Tomimura Y."/>
            <person name="Tsolas J.M."/>
            <person name="Valente V.L."/>
            <person name="Venter E."/>
            <person name="Venter J.C."/>
            <person name="Vicario S."/>
            <person name="Vieira F.G."/>
            <person name="Vilella A.J."/>
            <person name="Villasante A."/>
            <person name="Walenz B."/>
            <person name="Wang J."/>
            <person name="Wasserman M."/>
            <person name="Watts T."/>
            <person name="Wilson D."/>
            <person name="Wilson R.K."/>
            <person name="Wing R.A."/>
            <person name="Wolfner M.F."/>
            <person name="Wong A."/>
            <person name="Wong G.K."/>
            <person name="Wu C.I."/>
            <person name="Wu G."/>
            <person name="Yamamoto D."/>
            <person name="Yang H.P."/>
            <person name="Yang S.P."/>
            <person name="Yorke J.A."/>
            <person name="Yoshida K."/>
            <person name="Zdobnov E."/>
            <person name="Zhang P."/>
            <person name="Zhang Y."/>
            <person name="Zimin A.V."/>
            <person name="Baldwin J."/>
            <person name="Abdouelleil A."/>
            <person name="Abdulkadir J."/>
            <person name="Abebe A."/>
            <person name="Abera B."/>
            <person name="Abreu J."/>
            <person name="Acer S.C."/>
            <person name="Aftuck L."/>
            <person name="Alexander A."/>
            <person name="An P."/>
            <person name="Anderson E."/>
            <person name="Anderson S."/>
            <person name="Arachi H."/>
            <person name="Azer M."/>
            <person name="Bachantsang P."/>
            <person name="Barry A."/>
            <person name="Bayul T."/>
            <person name="Berlin A."/>
            <person name="Bessette D."/>
            <person name="Bloom T."/>
            <person name="Blye J."/>
            <person name="Boguslavskiy L."/>
            <person name="Bonnet C."/>
            <person name="Boukhgalter B."/>
            <person name="Bourzgui I."/>
            <person name="Brown A."/>
            <person name="Cahill P."/>
            <person name="Channer S."/>
            <person name="Cheshatsang Y."/>
            <person name="Chuda L."/>
            <person name="Citroen M."/>
            <person name="Collymore A."/>
            <person name="Cooke P."/>
            <person name="Costello M."/>
            <person name="D'Aco K."/>
            <person name="Daza R."/>
            <person name="De Haan G."/>
            <person name="DeGray S."/>
            <person name="DeMaso C."/>
            <person name="Dhargay N."/>
            <person name="Dooley K."/>
            <person name="Dooley E."/>
            <person name="Doricent M."/>
            <person name="Dorje P."/>
            <person name="Dorjee K."/>
            <person name="Dupes A."/>
            <person name="Elong R."/>
            <person name="Falk J."/>
            <person name="Farina A."/>
            <person name="Faro S."/>
            <person name="Ferguson D."/>
            <person name="Fisher S."/>
            <person name="Foley C.D."/>
            <person name="Franke A."/>
            <person name="Friedrich D."/>
            <person name="Gadbois L."/>
            <person name="Gearin G."/>
            <person name="Gearin C.R."/>
            <person name="Giannoukos G."/>
            <person name="Goode T."/>
            <person name="Graham J."/>
            <person name="Grandbois E."/>
            <person name="Grewal S."/>
            <person name="Gyaltsen K."/>
            <person name="Hafez N."/>
            <person name="Hagos B."/>
            <person name="Hall J."/>
            <person name="Henson C."/>
            <person name="Hollinger A."/>
            <person name="Honan T."/>
            <person name="Huard M.D."/>
            <person name="Hughes L."/>
            <person name="Hurhula B."/>
            <person name="Husby M.E."/>
            <person name="Kamat A."/>
            <person name="Kanga B."/>
            <person name="Kashin S."/>
            <person name="Khazanovich D."/>
            <person name="Kisner P."/>
            <person name="Lance K."/>
            <person name="Lara M."/>
            <person name="Lee W."/>
            <person name="Lennon N."/>
            <person name="Letendre F."/>
            <person name="LeVine R."/>
            <person name="Lipovsky A."/>
            <person name="Liu X."/>
            <person name="Liu J."/>
            <person name="Liu S."/>
            <person name="Lokyitsang T."/>
            <person name="Lokyitsang Y."/>
            <person name="Lubonja R."/>
            <person name="Lui A."/>
            <person name="MacDonald P."/>
            <person name="Magnisalis V."/>
            <person name="Maru K."/>
            <person name="Matthews C."/>
            <person name="McCusker W."/>
            <person name="McDonough S."/>
            <person name="Mehta T."/>
            <person name="Meldrim J."/>
            <person name="Meneus L."/>
            <person name="Mihai O."/>
            <person name="Mihalev A."/>
            <person name="Mihova T."/>
            <person name="Mittelman R."/>
            <person name="Mlenga V."/>
            <person name="Montmayeur A."/>
            <person name="Mulrain L."/>
            <person name="Navidi A."/>
            <person name="Naylor J."/>
            <person name="Negash T."/>
            <person name="Nguyen T."/>
            <person name="Nguyen N."/>
            <person name="Nicol R."/>
            <person name="Norbu C."/>
            <person name="Norbu N."/>
            <person name="Novod N."/>
            <person name="O'Neill B."/>
            <person name="Osman S."/>
            <person name="Markiewicz E."/>
            <person name="Oyono O.L."/>
            <person name="Patti C."/>
            <person name="Phunkhang P."/>
            <person name="Pierre F."/>
            <person name="Priest M."/>
            <person name="Raghuraman S."/>
            <person name="Rege F."/>
            <person name="Reyes R."/>
            <person name="Rise C."/>
            <person name="Rogov P."/>
            <person name="Ross K."/>
            <person name="Ryan E."/>
            <person name="Settipalli S."/>
            <person name="Shea T."/>
            <person name="Sherpa N."/>
            <person name="Shi L."/>
            <person name="Shih D."/>
            <person name="Sparrow T."/>
            <person name="Spaulding J."/>
            <person name="Stalker J."/>
            <person name="Stange-Thomann N."/>
            <person name="Stavropoulos S."/>
            <person name="Stone C."/>
            <person name="Strader C."/>
            <person name="Tesfaye S."/>
            <person name="Thomson T."/>
            <person name="Thoulutsang Y."/>
            <person name="Thoulutsang D."/>
            <person name="Topham K."/>
            <person name="Topping I."/>
            <person name="Tsamla T."/>
            <person name="Vassiliev H."/>
            <person name="Vo A."/>
            <person name="Wangchuk T."/>
            <person name="Wangdi T."/>
            <person name="Weiand M."/>
            <person name="Wilkinson J."/>
            <person name="Wilson A."/>
            <person name="Yadav S."/>
            <person name="Young G."/>
            <person name="Yu Q."/>
            <person name="Zembek L."/>
            <person name="Zhong D."/>
            <person name="Zimmer A."/>
            <person name="Zwirko Z."/>
            <person name="Jaffe D.B."/>
            <person name="Alvarez P."/>
            <person name="Brockman W."/>
            <person name="Butler J."/>
            <person name="Chin C."/>
            <person name="Gnerre S."/>
            <person name="Grabherr M."/>
            <person name="Kleber M."/>
            <person name="Mauceli E."/>
            <person name="MacCallum I."/>
        </authorList>
    </citation>
    <scope>NUCLEOTIDE SEQUENCE [LARGE SCALE GENOMIC DNA]</scope>
    <source>
        <strain evidence="4">Tucson 15287-2541.00</strain>
    </source>
</reference>
<organism evidence="4">
    <name type="scientific">Drosophila grimshawi</name>
    <name type="common">Hawaiian fruit fly</name>
    <name type="synonym">Idiomyia grimshawi</name>
    <dbReference type="NCBI Taxonomy" id="7222"/>
    <lineage>
        <taxon>Eukaryota</taxon>
        <taxon>Metazoa</taxon>
        <taxon>Ecdysozoa</taxon>
        <taxon>Arthropoda</taxon>
        <taxon>Hexapoda</taxon>
        <taxon>Insecta</taxon>
        <taxon>Pterygota</taxon>
        <taxon>Neoptera</taxon>
        <taxon>Endopterygota</taxon>
        <taxon>Diptera</taxon>
        <taxon>Brachycera</taxon>
        <taxon>Muscomorpha</taxon>
        <taxon>Ephydroidea</taxon>
        <taxon>Drosophilidae</taxon>
        <taxon>Drosophila</taxon>
        <taxon>Hawaiian Drosophila</taxon>
    </lineage>
</organism>
<dbReference type="InParanoid" id="B4JE84"/>
<dbReference type="OMA" id="NICELQC"/>
<dbReference type="EMBL" id="CH916368">
    <property type="protein sequence ID" value="EDW03604.1"/>
    <property type="molecule type" value="Genomic_DNA"/>
</dbReference>
<dbReference type="InterPro" id="IPR036058">
    <property type="entry name" value="Kazal_dom_sf"/>
</dbReference>
<name>B4JE84_DROGR</name>
<dbReference type="SMART" id="SM00280">
    <property type="entry name" value="KAZAL"/>
    <property type="match status" value="1"/>
</dbReference>
<dbReference type="Proteomes" id="UP000001070">
    <property type="component" value="Unassembled WGS sequence"/>
</dbReference>
<evidence type="ECO:0000259" key="2">
    <source>
        <dbReference type="PROSITE" id="PS51465"/>
    </source>
</evidence>
<dbReference type="Pfam" id="PF00050">
    <property type="entry name" value="Kazal_1"/>
    <property type="match status" value="1"/>
</dbReference>
<dbReference type="FunCoup" id="B4JE84">
    <property type="interactions" value="2"/>
</dbReference>
<dbReference type="HOGENOM" id="CLU_169765_5_1_1"/>
<proteinExistence type="predicted"/>
<sequence>MQFIAFLVLSLLSMGALTTAQLLCKCPLILLPVCGSNGITYKNACHLKCANKDGSLTISKDVAC</sequence>
<gene>
    <name evidence="3" type="primary">Dgri\GH10417</name>
    <name evidence="3" type="ORF">Dgri_GH10417</name>
</gene>
<feature type="signal peptide" evidence="1">
    <location>
        <begin position="1"/>
        <end position="20"/>
    </location>
</feature>
<dbReference type="PhylomeDB" id="B4JE84"/>
<dbReference type="Gene3D" id="3.30.60.30">
    <property type="match status" value="1"/>
</dbReference>
<keyword evidence="1" id="KW-0732">Signal</keyword>
<protein>
    <submittedName>
        <fullName evidence="3">GH10417</fullName>
    </submittedName>
</protein>
<dbReference type="PROSITE" id="PS00282">
    <property type="entry name" value="KAZAL_1"/>
    <property type="match status" value="1"/>
</dbReference>
<feature type="domain" description="Kazal-like" evidence="2">
    <location>
        <begin position="18"/>
        <end position="64"/>
    </location>
</feature>
<evidence type="ECO:0000313" key="3">
    <source>
        <dbReference type="EMBL" id="EDW03604.1"/>
    </source>
</evidence>
<feature type="chain" id="PRO_5002812086" evidence="1">
    <location>
        <begin position="21"/>
        <end position="64"/>
    </location>
</feature>
<evidence type="ECO:0000313" key="4">
    <source>
        <dbReference type="Proteomes" id="UP000001070"/>
    </source>
</evidence>
<dbReference type="CDD" id="cd00104">
    <property type="entry name" value="KAZAL_FS"/>
    <property type="match status" value="1"/>
</dbReference>
<dbReference type="PROSITE" id="PS51465">
    <property type="entry name" value="KAZAL_2"/>
    <property type="match status" value="1"/>
</dbReference>
<accession>B4JE84</accession>
<keyword evidence="4" id="KW-1185">Reference proteome</keyword>
<evidence type="ECO:0000256" key="1">
    <source>
        <dbReference type="SAM" id="SignalP"/>
    </source>
</evidence>
<dbReference type="AlphaFoldDB" id="B4JE84"/>
<dbReference type="InterPro" id="IPR002350">
    <property type="entry name" value="Kazal_dom"/>
</dbReference>
<dbReference type="SUPFAM" id="SSF100895">
    <property type="entry name" value="Kazal-type serine protease inhibitors"/>
    <property type="match status" value="1"/>
</dbReference>